<evidence type="ECO:0000256" key="6">
    <source>
        <dbReference type="ARBA" id="ARBA00023141"/>
    </source>
</evidence>
<accession>A0A7C3CKE7</accession>
<feature type="binding site" evidence="9">
    <location>
        <position position="95"/>
    </location>
    <ligand>
        <name>Mg(2+)</name>
        <dbReference type="ChEBI" id="CHEBI:18420"/>
        <label>1</label>
    </ligand>
</feature>
<dbReference type="InterPro" id="IPR005940">
    <property type="entry name" value="Anthranilate_Pribosyl_Tfrase"/>
</dbReference>
<dbReference type="HAMAP" id="MF_00211">
    <property type="entry name" value="TrpD"/>
    <property type="match status" value="1"/>
</dbReference>
<dbReference type="Gene3D" id="1.20.970.10">
    <property type="entry name" value="Transferase, Pyrimidine Nucleoside Phosphorylase, Chain C"/>
    <property type="match status" value="1"/>
</dbReference>
<dbReference type="InterPro" id="IPR017459">
    <property type="entry name" value="Glycosyl_Trfase_fam3_N_dom"/>
</dbReference>
<name>A0A7C3CKE7_9BACT</name>
<evidence type="ECO:0000256" key="1">
    <source>
        <dbReference type="ARBA" id="ARBA00004907"/>
    </source>
</evidence>
<dbReference type="Pfam" id="PF02885">
    <property type="entry name" value="Glycos_trans_3N"/>
    <property type="match status" value="1"/>
</dbReference>
<sequence>MEALKSYLKKLVEGQELSEEETMELVGLLVEGQATPAQIGALLTAWRMRGESWREVAGAARALRQRMIPVPHRLSSPVVDTCGTGGDAKGTFNVSTAAALVVAAAGVPVAKHGNRSVTSRSGSADVIEALGIPVEVPPELSARALEEVGFCFLFAPAHHPALRTVMGPRRELGFRTIFNLLGPLCNPAGADTQILGVFDFLLTEKMAFALDALGCRRALVVFGEGGYDEFTVTGSTKVSELREGRITTYYVDPPDVGLELCEDPEALKGGDARENARIIEDLLSGRDTGPRRDMVLLNAGAALYAAEKTLDLKGGVALAREILESGAAARKLEEIKRFYRTLRT</sequence>
<comment type="similarity">
    <text evidence="9">Belongs to the anthranilate phosphoribosyltransferase family.</text>
</comment>
<feature type="domain" description="Glycosyl transferase family 3" evidence="10">
    <location>
        <begin position="77"/>
        <end position="328"/>
    </location>
</feature>
<comment type="pathway">
    <text evidence="1 9">Amino-acid biosynthesis; L-tryptophan biosynthesis; L-tryptophan from chorismate: step 2/5.</text>
</comment>
<keyword evidence="6 9" id="KW-0057">Aromatic amino acid biosynthesis</keyword>
<dbReference type="Pfam" id="PF00591">
    <property type="entry name" value="Glycos_transf_3"/>
    <property type="match status" value="1"/>
</dbReference>
<evidence type="ECO:0000256" key="9">
    <source>
        <dbReference type="HAMAP-Rule" id="MF_00211"/>
    </source>
</evidence>
<reference evidence="12" key="1">
    <citation type="journal article" date="2020" name="mSystems">
        <title>Genome- and Community-Level Interaction Insights into Carbon Utilization and Element Cycling Functions of Hydrothermarchaeota in Hydrothermal Sediment.</title>
        <authorList>
            <person name="Zhou Z."/>
            <person name="Liu Y."/>
            <person name="Xu W."/>
            <person name="Pan J."/>
            <person name="Luo Z.H."/>
            <person name="Li M."/>
        </authorList>
    </citation>
    <scope>NUCLEOTIDE SEQUENCE [LARGE SCALE GENOMIC DNA]</scope>
    <source>
        <strain evidence="12">HyVt-483</strain>
    </source>
</reference>
<dbReference type="InterPro" id="IPR036320">
    <property type="entry name" value="Glycosyl_Trfase_fam3_N_dom_sf"/>
</dbReference>
<dbReference type="GO" id="GO:0004048">
    <property type="term" value="F:anthranilate phosphoribosyltransferase activity"/>
    <property type="evidence" value="ECO:0007669"/>
    <property type="project" value="UniProtKB-UniRule"/>
</dbReference>
<comment type="catalytic activity">
    <reaction evidence="7 9">
        <text>N-(5-phospho-beta-D-ribosyl)anthranilate + diphosphate = 5-phospho-alpha-D-ribose 1-diphosphate + anthranilate</text>
        <dbReference type="Rhea" id="RHEA:11768"/>
        <dbReference type="ChEBI" id="CHEBI:16567"/>
        <dbReference type="ChEBI" id="CHEBI:18277"/>
        <dbReference type="ChEBI" id="CHEBI:33019"/>
        <dbReference type="ChEBI" id="CHEBI:58017"/>
        <dbReference type="EC" id="2.4.2.18"/>
    </reaction>
</comment>
<evidence type="ECO:0000256" key="4">
    <source>
        <dbReference type="ARBA" id="ARBA00022679"/>
    </source>
</evidence>
<dbReference type="AlphaFoldDB" id="A0A7C3CKE7"/>
<dbReference type="FunFam" id="3.40.1030.10:FF:000002">
    <property type="entry name" value="Anthranilate phosphoribosyltransferase"/>
    <property type="match status" value="1"/>
</dbReference>
<feature type="binding site" evidence="9">
    <location>
        <position position="228"/>
    </location>
    <ligand>
        <name>Mg(2+)</name>
        <dbReference type="ChEBI" id="CHEBI:18420"/>
        <label>2</label>
    </ligand>
</feature>
<feature type="binding site" evidence="9">
    <location>
        <position position="114"/>
    </location>
    <ligand>
        <name>anthranilate</name>
        <dbReference type="ChEBI" id="CHEBI:16567"/>
        <label>1</label>
    </ligand>
</feature>
<dbReference type="PANTHER" id="PTHR43285">
    <property type="entry name" value="ANTHRANILATE PHOSPHORIBOSYLTRANSFERASE"/>
    <property type="match status" value="1"/>
</dbReference>
<feature type="binding site" evidence="9">
    <location>
        <begin position="86"/>
        <end position="87"/>
    </location>
    <ligand>
        <name>5-phospho-alpha-D-ribose 1-diphosphate</name>
        <dbReference type="ChEBI" id="CHEBI:58017"/>
    </ligand>
</feature>
<feature type="binding site" evidence="9">
    <location>
        <begin position="93"/>
        <end position="96"/>
    </location>
    <ligand>
        <name>5-phospho-alpha-D-ribose 1-diphosphate</name>
        <dbReference type="ChEBI" id="CHEBI:58017"/>
    </ligand>
</feature>
<evidence type="ECO:0000256" key="8">
    <source>
        <dbReference type="ARBA" id="ARBA00061188"/>
    </source>
</evidence>
<evidence type="ECO:0000256" key="3">
    <source>
        <dbReference type="ARBA" id="ARBA00022676"/>
    </source>
</evidence>
<feature type="binding site" evidence="9">
    <location>
        <position position="169"/>
    </location>
    <ligand>
        <name>anthranilate</name>
        <dbReference type="ChEBI" id="CHEBI:16567"/>
        <label>2</label>
    </ligand>
</feature>
<feature type="binding site" evidence="9">
    <location>
        <position position="83"/>
    </location>
    <ligand>
        <name>anthranilate</name>
        <dbReference type="ChEBI" id="CHEBI:16567"/>
        <label>1</label>
    </ligand>
</feature>
<dbReference type="SUPFAM" id="SSF52418">
    <property type="entry name" value="Nucleoside phosphorylase/phosphoribosyltransferase catalytic domain"/>
    <property type="match status" value="1"/>
</dbReference>
<comment type="subunit">
    <text evidence="9">Homodimer.</text>
</comment>
<keyword evidence="9" id="KW-0479">Metal-binding</keyword>
<dbReference type="GO" id="GO:0000287">
    <property type="term" value="F:magnesium ion binding"/>
    <property type="evidence" value="ECO:0007669"/>
    <property type="project" value="UniProtKB-UniRule"/>
</dbReference>
<keyword evidence="9" id="KW-0460">Magnesium</keyword>
<comment type="caution">
    <text evidence="12">The sequence shown here is derived from an EMBL/GenBank/DDBJ whole genome shotgun (WGS) entry which is preliminary data.</text>
</comment>
<evidence type="ECO:0000259" key="10">
    <source>
        <dbReference type="Pfam" id="PF00591"/>
    </source>
</evidence>
<dbReference type="UniPathway" id="UPA00035">
    <property type="reaction ID" value="UER00041"/>
</dbReference>
<dbReference type="InterPro" id="IPR035902">
    <property type="entry name" value="Nuc_phospho_transferase"/>
</dbReference>
<organism evidence="12">
    <name type="scientific">Thermosulfurimonas dismutans</name>
    <dbReference type="NCBI Taxonomy" id="999894"/>
    <lineage>
        <taxon>Bacteria</taxon>
        <taxon>Pseudomonadati</taxon>
        <taxon>Thermodesulfobacteriota</taxon>
        <taxon>Thermodesulfobacteria</taxon>
        <taxon>Thermodesulfobacteriales</taxon>
        <taxon>Thermodesulfobacteriaceae</taxon>
        <taxon>Thermosulfurimonas</taxon>
    </lineage>
</organism>
<dbReference type="NCBIfam" id="TIGR01245">
    <property type="entry name" value="trpD"/>
    <property type="match status" value="1"/>
</dbReference>
<dbReference type="PANTHER" id="PTHR43285:SF2">
    <property type="entry name" value="ANTHRANILATE PHOSPHORIBOSYLTRANSFERASE"/>
    <property type="match status" value="1"/>
</dbReference>
<comment type="cofactor">
    <cofactor evidence="9">
        <name>Mg(2+)</name>
        <dbReference type="ChEBI" id="CHEBI:18420"/>
    </cofactor>
    <text evidence="9">Binds 2 magnesium ions per monomer.</text>
</comment>
<feature type="binding site" evidence="9">
    <location>
        <position position="123"/>
    </location>
    <ligand>
        <name>5-phospho-alpha-D-ribose 1-diphosphate</name>
        <dbReference type="ChEBI" id="CHEBI:58017"/>
    </ligand>
</feature>
<gene>
    <name evidence="9 12" type="primary">trpD</name>
    <name evidence="12" type="ORF">ENJ40_00850</name>
</gene>
<feature type="binding site" evidence="9">
    <location>
        <position position="91"/>
    </location>
    <ligand>
        <name>5-phospho-alpha-D-ribose 1-diphosphate</name>
        <dbReference type="ChEBI" id="CHEBI:58017"/>
    </ligand>
</feature>
<keyword evidence="2 9" id="KW-0028">Amino-acid biosynthesis</keyword>
<dbReference type="EC" id="2.4.2.18" evidence="9"/>
<feature type="binding site" evidence="9">
    <location>
        <position position="229"/>
    </location>
    <ligand>
        <name>Mg(2+)</name>
        <dbReference type="ChEBI" id="CHEBI:18420"/>
        <label>2</label>
    </ligand>
</feature>
<evidence type="ECO:0000256" key="2">
    <source>
        <dbReference type="ARBA" id="ARBA00022605"/>
    </source>
</evidence>
<dbReference type="GO" id="GO:0000162">
    <property type="term" value="P:L-tryptophan biosynthetic process"/>
    <property type="evidence" value="ECO:0007669"/>
    <property type="project" value="UniProtKB-UniRule"/>
</dbReference>
<feature type="binding site" evidence="9">
    <location>
        <position position="83"/>
    </location>
    <ligand>
        <name>5-phospho-alpha-D-ribose 1-diphosphate</name>
        <dbReference type="ChEBI" id="CHEBI:58017"/>
    </ligand>
</feature>
<dbReference type="Gene3D" id="3.40.1030.10">
    <property type="entry name" value="Nucleoside phosphorylase/phosphoribosyltransferase catalytic domain"/>
    <property type="match status" value="1"/>
</dbReference>
<comment type="function">
    <text evidence="9">Catalyzes the transfer of the phosphoribosyl group of 5-phosphorylribose-1-pyrophosphate (PRPP) to anthranilate to yield N-(5'-phosphoribosyl)-anthranilate (PRA).</text>
</comment>
<dbReference type="SUPFAM" id="SSF47648">
    <property type="entry name" value="Nucleoside phosphorylase/phosphoribosyltransferase N-terminal domain"/>
    <property type="match status" value="1"/>
</dbReference>
<dbReference type="Proteomes" id="UP000886043">
    <property type="component" value="Unassembled WGS sequence"/>
</dbReference>
<feature type="domain" description="Glycosyl transferase family 3 N-terminal" evidence="11">
    <location>
        <begin position="5"/>
        <end position="66"/>
    </location>
</feature>
<dbReference type="GO" id="GO:0005829">
    <property type="term" value="C:cytosol"/>
    <property type="evidence" value="ECO:0007669"/>
    <property type="project" value="TreeGrafter"/>
</dbReference>
<feature type="binding site" evidence="9">
    <location>
        <position position="229"/>
    </location>
    <ligand>
        <name>Mg(2+)</name>
        <dbReference type="ChEBI" id="CHEBI:18420"/>
        <label>1</label>
    </ligand>
</feature>
<comment type="similarity">
    <text evidence="8">In the C-terminal section; belongs to the anthranilate phosphoribosyltransferase family.</text>
</comment>
<keyword evidence="3 9" id="KW-0328">Glycosyltransferase</keyword>
<evidence type="ECO:0000256" key="7">
    <source>
        <dbReference type="ARBA" id="ARBA00052328"/>
    </source>
</evidence>
<proteinExistence type="inferred from homology"/>
<evidence type="ECO:0000256" key="5">
    <source>
        <dbReference type="ARBA" id="ARBA00022822"/>
    </source>
</evidence>
<feature type="binding site" evidence="9">
    <location>
        <begin position="111"/>
        <end position="119"/>
    </location>
    <ligand>
        <name>5-phospho-alpha-D-ribose 1-diphosphate</name>
        <dbReference type="ChEBI" id="CHEBI:58017"/>
    </ligand>
</feature>
<keyword evidence="5 9" id="KW-0822">Tryptophan biosynthesis</keyword>
<dbReference type="EMBL" id="DRMH01000012">
    <property type="protein sequence ID" value="HFC96992.1"/>
    <property type="molecule type" value="Genomic_DNA"/>
</dbReference>
<protein>
    <recommendedName>
        <fullName evidence="9">Anthranilate phosphoribosyltransferase</fullName>
        <ecNumber evidence="9">2.4.2.18</ecNumber>
    </recommendedName>
</protein>
<evidence type="ECO:0000259" key="11">
    <source>
        <dbReference type="Pfam" id="PF02885"/>
    </source>
</evidence>
<dbReference type="InterPro" id="IPR000312">
    <property type="entry name" value="Glycosyl_Trfase_fam3"/>
</dbReference>
<keyword evidence="4 9" id="KW-0808">Transferase</keyword>
<comment type="caution">
    <text evidence="9">Lacks conserved residue(s) required for the propagation of feature annotation.</text>
</comment>
<evidence type="ECO:0000313" key="12">
    <source>
        <dbReference type="EMBL" id="HFC96992.1"/>
    </source>
</evidence>